<organism evidence="6 7">
    <name type="scientific">Pseudorhizobium pelagicum</name>
    <dbReference type="NCBI Taxonomy" id="1509405"/>
    <lineage>
        <taxon>Bacteria</taxon>
        <taxon>Pseudomonadati</taxon>
        <taxon>Pseudomonadota</taxon>
        <taxon>Alphaproteobacteria</taxon>
        <taxon>Hyphomicrobiales</taxon>
        <taxon>Rhizobiaceae</taxon>
        <taxon>Rhizobium/Agrobacterium group</taxon>
        <taxon>Pseudorhizobium</taxon>
    </lineage>
</organism>
<dbReference type="PANTHER" id="PTHR30085">
    <property type="entry name" value="AMINO ACID ABC TRANSPORTER PERMEASE"/>
    <property type="match status" value="1"/>
</dbReference>
<gene>
    <name evidence="6" type="ORF">GV68_12165</name>
</gene>
<protein>
    <submittedName>
        <fullName evidence="6">ABC transporter substrate-binding protein</fullName>
    </submittedName>
</protein>
<keyword evidence="7" id="KW-1185">Reference proteome</keyword>
<keyword evidence="3 4" id="KW-0732">Signal</keyword>
<evidence type="ECO:0000256" key="2">
    <source>
        <dbReference type="ARBA" id="ARBA00022448"/>
    </source>
</evidence>
<dbReference type="GO" id="GO:0006865">
    <property type="term" value="P:amino acid transport"/>
    <property type="evidence" value="ECO:0007669"/>
    <property type="project" value="TreeGrafter"/>
</dbReference>
<dbReference type="OrthoDB" id="7240770at2"/>
<dbReference type="Gene3D" id="3.40.190.10">
    <property type="entry name" value="Periplasmic binding protein-like II"/>
    <property type="match status" value="2"/>
</dbReference>
<feature type="signal peptide" evidence="4">
    <location>
        <begin position="1"/>
        <end position="18"/>
    </location>
</feature>
<dbReference type="PANTHER" id="PTHR30085:SF2">
    <property type="entry name" value="GLUTAMATE_ASPARTATE IMPORT SOLUTE-BINDING PROTEIN"/>
    <property type="match status" value="1"/>
</dbReference>
<proteinExistence type="inferred from homology"/>
<evidence type="ECO:0000313" key="6">
    <source>
        <dbReference type="EMBL" id="KEQ04743.1"/>
    </source>
</evidence>
<evidence type="ECO:0000256" key="3">
    <source>
        <dbReference type="ARBA" id="ARBA00022729"/>
    </source>
</evidence>
<dbReference type="InterPro" id="IPR051455">
    <property type="entry name" value="Bact_solute-bind_prot3"/>
</dbReference>
<dbReference type="InterPro" id="IPR001638">
    <property type="entry name" value="Solute-binding_3/MltF_N"/>
</dbReference>
<dbReference type="GO" id="GO:0005576">
    <property type="term" value="C:extracellular region"/>
    <property type="evidence" value="ECO:0007669"/>
    <property type="project" value="TreeGrafter"/>
</dbReference>
<dbReference type="AlphaFoldDB" id="A0A922T8M6"/>
<evidence type="ECO:0000259" key="5">
    <source>
        <dbReference type="SMART" id="SM00062"/>
    </source>
</evidence>
<sequence length="292" mass="31488">MGLAVATLLVSHAAPAIAAEGTLARIAQTKTVTIGHREDAVPFSYRGPDGTIIGYSTELCQRIAERIRVELGLDELKVAYVPSSAATRFVLVKSGAVDLECTTTTNTPERRKLVDFSYPHFITATRFVSKKRDGLDTIQSLAGRSVASTTGTVNIEQLQALNRAKSLNISVMLAKAHTQAFALVEADRASAFVMDGILLAALVASSADPQAYTISTETFGPPEPYGILVPKDDEAFRAVVDAALEEIYTSGEIFEIYDKWFNAPIPPDGQNLNLPISAELQAVFDNPKAYHD</sequence>
<keyword evidence="2" id="KW-0813">Transport</keyword>
<dbReference type="SUPFAM" id="SSF53850">
    <property type="entry name" value="Periplasmic binding protein-like II"/>
    <property type="match status" value="1"/>
</dbReference>
<feature type="chain" id="PRO_5037390326" evidence="4">
    <location>
        <begin position="19"/>
        <end position="292"/>
    </location>
</feature>
<feature type="domain" description="Solute-binding protein family 3/N-terminal" evidence="5">
    <location>
        <begin position="31"/>
        <end position="264"/>
    </location>
</feature>
<dbReference type="GO" id="GO:0030288">
    <property type="term" value="C:outer membrane-bounded periplasmic space"/>
    <property type="evidence" value="ECO:0007669"/>
    <property type="project" value="TreeGrafter"/>
</dbReference>
<reference evidence="6 7" key="1">
    <citation type="submission" date="2014-06" db="EMBL/GenBank/DDBJ databases">
        <title>Rhizobium pelagicum/R2-400B4.</title>
        <authorList>
            <person name="Kimes N.E."/>
            <person name="Lopez-Perez M."/>
        </authorList>
    </citation>
    <scope>NUCLEOTIDE SEQUENCE [LARGE SCALE GENOMIC DNA]</scope>
    <source>
        <strain evidence="6 7">R2-400B4</strain>
    </source>
</reference>
<dbReference type="Pfam" id="PF00497">
    <property type="entry name" value="SBP_bac_3"/>
    <property type="match status" value="1"/>
</dbReference>
<dbReference type="CDD" id="cd13688">
    <property type="entry name" value="PBP2_GltI_DEBP"/>
    <property type="match status" value="1"/>
</dbReference>
<comment type="caution">
    <text evidence="6">The sequence shown here is derived from an EMBL/GenBank/DDBJ whole genome shotgun (WGS) entry which is preliminary data.</text>
</comment>
<dbReference type="Proteomes" id="UP000052167">
    <property type="component" value="Unassembled WGS sequence"/>
</dbReference>
<dbReference type="EMBL" id="JOKJ01000023">
    <property type="protein sequence ID" value="KEQ04743.1"/>
    <property type="molecule type" value="Genomic_DNA"/>
</dbReference>
<evidence type="ECO:0000256" key="1">
    <source>
        <dbReference type="ARBA" id="ARBA00010333"/>
    </source>
</evidence>
<evidence type="ECO:0000313" key="7">
    <source>
        <dbReference type="Proteomes" id="UP000052167"/>
    </source>
</evidence>
<name>A0A922T8M6_9HYPH</name>
<evidence type="ECO:0000256" key="4">
    <source>
        <dbReference type="SAM" id="SignalP"/>
    </source>
</evidence>
<dbReference type="SMART" id="SM00062">
    <property type="entry name" value="PBPb"/>
    <property type="match status" value="1"/>
</dbReference>
<accession>A0A922T8M6</accession>
<comment type="similarity">
    <text evidence="1">Belongs to the bacterial solute-binding protein 3 family.</text>
</comment>